<dbReference type="EMBL" id="KL596638">
    <property type="protein sequence ID" value="KER32021.1"/>
    <property type="molecule type" value="Genomic_DNA"/>
</dbReference>
<dbReference type="KEGG" id="ovi:T265_01802"/>
<sequence length="82" mass="9027">MVSGQTRTQLDVTFCADGKENGSANTFSTDHCTLIDTRKVIIIIIIDSMTSVFNTNASLSYNHDLFESLIVKKRIKVDGGET</sequence>
<evidence type="ECO:0000313" key="1">
    <source>
        <dbReference type="EMBL" id="KER32021.1"/>
    </source>
</evidence>
<dbReference type="CTD" id="20315990"/>
<name>A0A074ZY60_OPIVI</name>
<keyword evidence="2" id="KW-1185">Reference proteome</keyword>
<dbReference type="RefSeq" id="XP_009164176.1">
    <property type="nucleotide sequence ID" value="XM_009165912.1"/>
</dbReference>
<dbReference type="GeneID" id="20315990"/>
<organism evidence="1 2">
    <name type="scientific">Opisthorchis viverrini</name>
    <name type="common">Southeast Asian liver fluke</name>
    <dbReference type="NCBI Taxonomy" id="6198"/>
    <lineage>
        <taxon>Eukaryota</taxon>
        <taxon>Metazoa</taxon>
        <taxon>Spiralia</taxon>
        <taxon>Lophotrochozoa</taxon>
        <taxon>Platyhelminthes</taxon>
        <taxon>Trematoda</taxon>
        <taxon>Digenea</taxon>
        <taxon>Opisthorchiida</taxon>
        <taxon>Opisthorchiata</taxon>
        <taxon>Opisthorchiidae</taxon>
        <taxon>Opisthorchis</taxon>
    </lineage>
</organism>
<reference evidence="1 2" key="1">
    <citation type="submission" date="2013-11" db="EMBL/GenBank/DDBJ databases">
        <title>Opisthorchis viverrini - life in the bile duct.</title>
        <authorList>
            <person name="Young N.D."/>
            <person name="Nagarajan N."/>
            <person name="Lin S.J."/>
            <person name="Korhonen P.K."/>
            <person name="Jex A.R."/>
            <person name="Hall R.S."/>
            <person name="Safavi-Hemami H."/>
            <person name="Kaewkong W."/>
            <person name="Bertrand D."/>
            <person name="Gao S."/>
            <person name="Seet Q."/>
            <person name="Wongkham S."/>
            <person name="Teh B.T."/>
            <person name="Wongkham C."/>
            <person name="Intapan P.M."/>
            <person name="Maleewong W."/>
            <person name="Yang X."/>
            <person name="Hu M."/>
            <person name="Wang Z."/>
            <person name="Hofmann A."/>
            <person name="Sternberg P.W."/>
            <person name="Tan P."/>
            <person name="Wang J."/>
            <person name="Gasser R.B."/>
        </authorList>
    </citation>
    <scope>NUCLEOTIDE SEQUENCE [LARGE SCALE GENOMIC DNA]</scope>
</reference>
<gene>
    <name evidence="1" type="ORF">T265_01802</name>
</gene>
<evidence type="ECO:0000313" key="2">
    <source>
        <dbReference type="Proteomes" id="UP000054324"/>
    </source>
</evidence>
<proteinExistence type="predicted"/>
<dbReference type="AlphaFoldDB" id="A0A074ZY60"/>
<protein>
    <submittedName>
        <fullName evidence="1">Uncharacterized protein</fullName>
    </submittedName>
</protein>
<accession>A0A074ZY60</accession>
<dbReference type="OrthoDB" id="78858at2759"/>
<dbReference type="Proteomes" id="UP000054324">
    <property type="component" value="Unassembled WGS sequence"/>
</dbReference>